<proteinExistence type="predicted"/>
<accession>A0ABS7Y078</accession>
<evidence type="ECO:0000313" key="2">
    <source>
        <dbReference type="EMBL" id="MCA0153324.1"/>
    </source>
</evidence>
<name>A0ABS7Y078_9FLAO</name>
<feature type="transmembrane region" description="Helical" evidence="1">
    <location>
        <begin position="21"/>
        <end position="44"/>
    </location>
</feature>
<dbReference type="RefSeq" id="WP_224478291.1">
    <property type="nucleotide sequence ID" value="NZ_JAIUJS010000004.1"/>
</dbReference>
<evidence type="ECO:0008006" key="4">
    <source>
        <dbReference type="Google" id="ProtNLM"/>
    </source>
</evidence>
<keyword evidence="3" id="KW-1185">Reference proteome</keyword>
<keyword evidence="1" id="KW-0472">Membrane</keyword>
<keyword evidence="1" id="KW-1133">Transmembrane helix</keyword>
<evidence type="ECO:0000313" key="3">
    <source>
        <dbReference type="Proteomes" id="UP001198402"/>
    </source>
</evidence>
<dbReference type="EMBL" id="JAIUJS010000004">
    <property type="protein sequence ID" value="MCA0153324.1"/>
    <property type="molecule type" value="Genomic_DNA"/>
</dbReference>
<comment type="caution">
    <text evidence="2">The sequence shown here is derived from an EMBL/GenBank/DDBJ whole genome shotgun (WGS) entry which is preliminary data.</text>
</comment>
<keyword evidence="1" id="KW-0812">Transmembrane</keyword>
<gene>
    <name evidence="2" type="ORF">LBV24_08870</name>
</gene>
<dbReference type="Proteomes" id="UP001198402">
    <property type="component" value="Unassembled WGS sequence"/>
</dbReference>
<protein>
    <recommendedName>
        <fullName evidence="4">DUF3566 domain-containing protein</fullName>
    </recommendedName>
</protein>
<evidence type="ECO:0000256" key="1">
    <source>
        <dbReference type="SAM" id="Phobius"/>
    </source>
</evidence>
<feature type="transmembrane region" description="Helical" evidence="1">
    <location>
        <begin position="56"/>
        <end position="83"/>
    </location>
</feature>
<reference evidence="3" key="1">
    <citation type="submission" date="2023-07" db="EMBL/GenBank/DDBJ databases">
        <authorList>
            <person name="Yue Y."/>
        </authorList>
    </citation>
    <scope>NUCLEOTIDE SEQUENCE [LARGE SCALE GENOMIC DNA]</scope>
    <source>
        <strain evidence="3">2Y89</strain>
    </source>
</reference>
<sequence>MEKIRKIGVFSFAKFQAFMGLFIGFVFGILYSFGGLIIDILVSLEWITSTETPGLSYGTILAFGALIGMPIIGAVLGFIFGIIQAILFNFTSNWFGGIFLEIKS</sequence>
<organism evidence="2 3">
    <name type="scientific">Winogradskyella vincentii</name>
    <dbReference type="NCBI Taxonomy" id="2877122"/>
    <lineage>
        <taxon>Bacteria</taxon>
        <taxon>Pseudomonadati</taxon>
        <taxon>Bacteroidota</taxon>
        <taxon>Flavobacteriia</taxon>
        <taxon>Flavobacteriales</taxon>
        <taxon>Flavobacteriaceae</taxon>
        <taxon>Winogradskyella</taxon>
    </lineage>
</organism>